<protein>
    <submittedName>
        <fullName evidence="2">Uncharacterized protein</fullName>
    </submittedName>
</protein>
<dbReference type="HOGENOM" id="CLU_1062344_0_0_1"/>
<reference evidence="2 3" key="1">
    <citation type="journal article" date="2010" name="Science">
        <title>Pathogenicity determinants in smut fungi revealed by genome comparison.</title>
        <authorList>
            <person name="Schirawski J."/>
            <person name="Mannhaupt G."/>
            <person name="Muench K."/>
            <person name="Brefort T."/>
            <person name="Schipper K."/>
            <person name="Doehlemann G."/>
            <person name="Di Stasio M."/>
            <person name="Roessel N."/>
            <person name="Mendoza-Mendoza A."/>
            <person name="Pester D."/>
            <person name="Mueller O."/>
            <person name="Winterberg B."/>
            <person name="Meyer E."/>
            <person name="Ghareeb H."/>
            <person name="Wollenberg T."/>
            <person name="Muensterkoetter M."/>
            <person name="Wong P."/>
            <person name="Walter M."/>
            <person name="Stukenbrock E."/>
            <person name="Gueldener U."/>
            <person name="Kahmann R."/>
        </authorList>
    </citation>
    <scope>NUCLEOTIDE SEQUENCE [LARGE SCALE GENOMIC DNA]</scope>
    <source>
        <strain evidence="3">SRZ2</strain>
    </source>
</reference>
<name>E6ZN53_SPORE</name>
<evidence type="ECO:0000256" key="1">
    <source>
        <dbReference type="SAM" id="MobiDB-lite"/>
    </source>
</evidence>
<evidence type="ECO:0000313" key="2">
    <source>
        <dbReference type="EMBL" id="CBQ68660.1"/>
    </source>
</evidence>
<keyword evidence="3" id="KW-1185">Reference proteome</keyword>
<feature type="compositionally biased region" description="Basic and acidic residues" evidence="1">
    <location>
        <begin position="39"/>
        <end position="50"/>
    </location>
</feature>
<sequence length="262" mass="29247">MLKSLSSSIPARKHSFPRHNNNTTSSCDTAPGIGPDSRPQADCELPDRKKPHDSAVRYVYRFIVGPTSMRNLRGPKTRSCETNRSITKASYEVVAQYRRRSTTGLRAMDGAAPPQDIQNQARPPRLDVRTKATKDRVQGSQLHEVFIELCASLPDHLRVSLVHIEQTPVVEWLRDPLSLSSIQNVSRDGLRALNCSATRPKPTMSIALISDMNNLFFEASTLLTCGCFPWPKNAVGHRGDALAQFFHRRRVSKEAEAGIGYR</sequence>
<feature type="compositionally biased region" description="Polar residues" evidence="1">
    <location>
        <begin position="18"/>
        <end position="28"/>
    </location>
</feature>
<dbReference type="EMBL" id="FQ311432">
    <property type="protein sequence ID" value="CBQ68660.1"/>
    <property type="molecule type" value="Genomic_DNA"/>
</dbReference>
<accession>E6ZN53</accession>
<evidence type="ECO:0000313" key="3">
    <source>
        <dbReference type="Proteomes" id="UP000008867"/>
    </source>
</evidence>
<proteinExistence type="predicted"/>
<dbReference type="VEuPathDB" id="FungiDB:sr14943"/>
<dbReference type="AlphaFoldDB" id="E6ZN53"/>
<dbReference type="Proteomes" id="UP000008867">
    <property type="component" value="Chromosome 11"/>
</dbReference>
<gene>
    <name evidence="2" type="ORF">sr14943</name>
</gene>
<organism evidence="2 3">
    <name type="scientific">Sporisorium reilianum (strain SRZ2)</name>
    <name type="common">Maize head smut fungus</name>
    <dbReference type="NCBI Taxonomy" id="999809"/>
    <lineage>
        <taxon>Eukaryota</taxon>
        <taxon>Fungi</taxon>
        <taxon>Dikarya</taxon>
        <taxon>Basidiomycota</taxon>
        <taxon>Ustilaginomycotina</taxon>
        <taxon>Ustilaginomycetes</taxon>
        <taxon>Ustilaginales</taxon>
        <taxon>Ustilaginaceae</taxon>
        <taxon>Sporisorium</taxon>
    </lineage>
</organism>
<feature type="region of interest" description="Disordered" evidence="1">
    <location>
        <begin position="1"/>
        <end position="50"/>
    </location>
</feature>